<dbReference type="GO" id="GO:0006414">
    <property type="term" value="P:translational elongation"/>
    <property type="evidence" value="ECO:0007669"/>
    <property type="project" value="InterPro"/>
</dbReference>
<keyword evidence="4 9" id="KW-0689">Ribosomal protein</keyword>
<evidence type="ECO:0000256" key="4">
    <source>
        <dbReference type="ARBA" id="ARBA00022980"/>
    </source>
</evidence>
<evidence type="ECO:0000256" key="3">
    <source>
        <dbReference type="ARBA" id="ARBA00022640"/>
    </source>
</evidence>
<dbReference type="InterPro" id="IPR038716">
    <property type="entry name" value="P1/P2_N_sf"/>
</dbReference>
<evidence type="ECO:0000313" key="9">
    <source>
        <dbReference type="EMBL" id="CAL4767457.1"/>
    </source>
</evidence>
<keyword evidence="5" id="KW-0687">Ribonucleoprotein</keyword>
<dbReference type="GO" id="GO:0043021">
    <property type="term" value="F:ribonucleoprotein complex binding"/>
    <property type="evidence" value="ECO:0007669"/>
    <property type="project" value="TreeGrafter"/>
</dbReference>
<evidence type="ECO:0000256" key="5">
    <source>
        <dbReference type="ARBA" id="ARBA00023274"/>
    </source>
</evidence>
<reference evidence="8" key="1">
    <citation type="submission" date="2022-10" db="EMBL/GenBank/DDBJ databases">
        <authorList>
            <person name="Chen Y."/>
            <person name="Dougan E. K."/>
            <person name="Chan C."/>
            <person name="Rhodes N."/>
            <person name="Thang M."/>
        </authorList>
    </citation>
    <scope>NUCLEOTIDE SEQUENCE</scope>
</reference>
<proteinExistence type="inferred from homology"/>
<dbReference type="EMBL" id="CAMXCT020000540">
    <property type="protein sequence ID" value="CAL1133520.1"/>
    <property type="molecule type" value="Genomic_DNA"/>
</dbReference>
<evidence type="ECO:0000313" key="8">
    <source>
        <dbReference type="EMBL" id="CAI3980145.1"/>
    </source>
</evidence>
<comment type="subcellular location">
    <subcellularLocation>
        <location evidence="1">Plastid</location>
    </subcellularLocation>
</comment>
<dbReference type="PANTHER" id="PTHR45696:SF10">
    <property type="entry name" value="LARGE RIBOSOMAL SUBUNIT PROTEIN P1"/>
    <property type="match status" value="1"/>
</dbReference>
<dbReference type="InterPro" id="IPR027534">
    <property type="entry name" value="Ribosomal_P1/P2"/>
</dbReference>
<dbReference type="CDD" id="cd05831">
    <property type="entry name" value="Ribosomal_P1"/>
    <property type="match status" value="1"/>
</dbReference>
<dbReference type="InterPro" id="IPR006843">
    <property type="entry name" value="PAP/fibrillin_dom"/>
</dbReference>
<gene>
    <name evidence="8" type="ORF">C1SCF055_LOCUS8049</name>
</gene>
<dbReference type="Proteomes" id="UP001152797">
    <property type="component" value="Unassembled WGS sequence"/>
</dbReference>
<dbReference type="GO" id="GO:0030295">
    <property type="term" value="F:protein kinase activator activity"/>
    <property type="evidence" value="ECO:0007669"/>
    <property type="project" value="TreeGrafter"/>
</dbReference>
<protein>
    <submittedName>
        <fullName evidence="9">Large ribosomal subunit protein P1 (60S acidic ribosomal protein P1)</fullName>
    </submittedName>
</protein>
<name>A0A9P1BV81_9DINO</name>
<dbReference type="GO" id="GO:0022625">
    <property type="term" value="C:cytosolic large ribosomal subunit"/>
    <property type="evidence" value="ECO:0007669"/>
    <property type="project" value="TreeGrafter"/>
</dbReference>
<dbReference type="AlphaFoldDB" id="A0A9P1BV81"/>
<dbReference type="GO" id="GO:0003735">
    <property type="term" value="F:structural constituent of ribosome"/>
    <property type="evidence" value="ECO:0007669"/>
    <property type="project" value="InterPro"/>
</dbReference>
<evidence type="ECO:0000256" key="6">
    <source>
        <dbReference type="SAM" id="MobiDB-lite"/>
    </source>
</evidence>
<evidence type="ECO:0000256" key="1">
    <source>
        <dbReference type="ARBA" id="ARBA00004474"/>
    </source>
</evidence>
<dbReference type="GO" id="GO:0009536">
    <property type="term" value="C:plastid"/>
    <property type="evidence" value="ECO:0007669"/>
    <property type="project" value="UniProtKB-SubCell"/>
</dbReference>
<dbReference type="PANTHER" id="PTHR45696">
    <property type="entry name" value="60S ACIDIC RIBOSOMAL PROTEIN P1"/>
    <property type="match status" value="1"/>
</dbReference>
<dbReference type="EMBL" id="CAMXCT010000540">
    <property type="protein sequence ID" value="CAI3980145.1"/>
    <property type="molecule type" value="Genomic_DNA"/>
</dbReference>
<dbReference type="FunFam" id="1.10.10.1410:FF:000002">
    <property type="entry name" value="60S acidic ribosomal protein P2"/>
    <property type="match status" value="1"/>
</dbReference>
<accession>A0A9P1BV81</accession>
<keyword evidence="10" id="KW-1185">Reference proteome</keyword>
<dbReference type="EMBL" id="CAMXCT030000540">
    <property type="protein sequence ID" value="CAL4767457.1"/>
    <property type="molecule type" value="Genomic_DNA"/>
</dbReference>
<feature type="domain" description="Plastid lipid-associated protein/fibrillin conserved" evidence="7">
    <location>
        <begin position="249"/>
        <end position="312"/>
    </location>
</feature>
<keyword evidence="3" id="KW-0934">Plastid</keyword>
<comment type="caution">
    <text evidence="8">The sequence shown here is derived from an EMBL/GenBank/DDBJ whole genome shotgun (WGS) entry which is preliminary data.</text>
</comment>
<dbReference type="Gene3D" id="1.10.10.1410">
    <property type="match status" value="1"/>
</dbReference>
<evidence type="ECO:0000256" key="2">
    <source>
        <dbReference type="ARBA" id="ARBA00005436"/>
    </source>
</evidence>
<dbReference type="GO" id="GO:0002181">
    <property type="term" value="P:cytoplasmic translation"/>
    <property type="evidence" value="ECO:0007669"/>
    <property type="project" value="TreeGrafter"/>
</dbReference>
<dbReference type="Pfam" id="PF04755">
    <property type="entry name" value="PAP_fibrillin"/>
    <property type="match status" value="1"/>
</dbReference>
<feature type="region of interest" description="Disordered" evidence="6">
    <location>
        <begin position="187"/>
        <end position="219"/>
    </location>
</feature>
<reference evidence="9 10" key="2">
    <citation type="submission" date="2024-05" db="EMBL/GenBank/DDBJ databases">
        <authorList>
            <person name="Chen Y."/>
            <person name="Shah S."/>
            <person name="Dougan E. K."/>
            <person name="Thang M."/>
            <person name="Chan C."/>
        </authorList>
    </citation>
    <scope>NUCLEOTIDE SEQUENCE [LARGE SCALE GENOMIC DNA]</scope>
</reference>
<dbReference type="HAMAP" id="MF_01478">
    <property type="entry name" value="Ribosomal_L12_arch"/>
    <property type="match status" value="1"/>
</dbReference>
<organism evidence="8">
    <name type="scientific">Cladocopium goreaui</name>
    <dbReference type="NCBI Taxonomy" id="2562237"/>
    <lineage>
        <taxon>Eukaryota</taxon>
        <taxon>Sar</taxon>
        <taxon>Alveolata</taxon>
        <taxon>Dinophyceae</taxon>
        <taxon>Suessiales</taxon>
        <taxon>Symbiodiniaceae</taxon>
        <taxon>Cladocopium</taxon>
    </lineage>
</organism>
<sequence>MGFYNVARRGAGAQIIAFCLLLAVSQWLNQSFVGGAPSAPSERGHPLRAVRAVPVKDAWLLRDRLEGLPCGRHKSTIGAMNFCSTAGALGRKAADIKVPPLGQRMAAVPLDQISPEQKDELLCTYAALVLHDDGAEITPAAMTNLIKAAGCSVEAYWPLLMAKMINNVGMETLIKLGSGAGGGGGGGGGGAAAAAGGDAGAGATEEKKVEEEEEEEDMEFDLFGHSRRSVTMAALVEAVAGTAAARKEVRLRLLAASAATCRGQCGTDVAREGALQLVKAMEALNPTQEPAKQQGFLEGTWRLIFASEDVTRSSPFFWGWRQMLKGVPDPSPISRSLFGTQDLSESIFAFTDGIPLKTVGEATQSLINGKMVNRVAVEVFGAGKTMMTTTSRYEASADGTELLMTVETTQAVDNTLPFADQVVFPSESFLGENAQVRVRITYLDDDLRIFRNEEDDQVFVYIKA</sequence>
<dbReference type="Pfam" id="PF00428">
    <property type="entry name" value="Ribosomal_60s"/>
    <property type="match status" value="1"/>
</dbReference>
<comment type="similarity">
    <text evidence="2">Belongs to the eukaryotic ribosomal protein P1/P2 family.</text>
</comment>
<dbReference type="OrthoDB" id="203682at2759"/>
<evidence type="ECO:0000313" key="10">
    <source>
        <dbReference type="Proteomes" id="UP001152797"/>
    </source>
</evidence>
<evidence type="ECO:0000259" key="7">
    <source>
        <dbReference type="Pfam" id="PF04755"/>
    </source>
</evidence>